<evidence type="ECO:0000313" key="3">
    <source>
        <dbReference type="Proteomes" id="UP000092565"/>
    </source>
</evidence>
<evidence type="ECO:0000256" key="1">
    <source>
        <dbReference type="SAM" id="MobiDB-lite"/>
    </source>
</evidence>
<sequence length="42" mass="4577">MGHFSLDRAVRFLEEGDPQVEGSGWAGVSDPQIEEVFNSDAP</sequence>
<dbReference type="AlphaFoldDB" id="A0A1B0ZU35"/>
<dbReference type="EMBL" id="CP015124">
    <property type="protein sequence ID" value="ANP37598.1"/>
    <property type="molecule type" value="Genomic_DNA"/>
</dbReference>
<gene>
    <name evidence="2" type="ORF">JL2886_02710</name>
</gene>
<feature type="region of interest" description="Disordered" evidence="1">
    <location>
        <begin position="19"/>
        <end position="42"/>
    </location>
</feature>
<accession>A0A1B0ZU35</accession>
<proteinExistence type="predicted"/>
<reference evidence="2 3" key="1">
    <citation type="submission" date="2016-04" db="EMBL/GenBank/DDBJ databases">
        <authorList>
            <person name="Evans L.H."/>
            <person name="Alamgir A."/>
            <person name="Owens N."/>
            <person name="Weber N.D."/>
            <person name="Virtaneva K."/>
            <person name="Barbian K."/>
            <person name="Babar A."/>
            <person name="Rosenke K."/>
        </authorList>
    </citation>
    <scope>NUCLEOTIDE SEQUENCE [LARGE SCALE GENOMIC DNA]</scope>
    <source>
        <strain evidence="2 3">JL2886</strain>
    </source>
</reference>
<protein>
    <submittedName>
        <fullName evidence="2">Uncharacterized protein</fullName>
    </submittedName>
</protein>
<dbReference type="Proteomes" id="UP000092565">
    <property type="component" value="Chromosome"/>
</dbReference>
<name>A0A1B0ZU35_9RHOB</name>
<organism evidence="2 3">
    <name type="scientific">Phaeobacter gallaeciensis</name>
    <dbReference type="NCBI Taxonomy" id="60890"/>
    <lineage>
        <taxon>Bacteria</taxon>
        <taxon>Pseudomonadati</taxon>
        <taxon>Pseudomonadota</taxon>
        <taxon>Alphaproteobacteria</taxon>
        <taxon>Rhodobacterales</taxon>
        <taxon>Roseobacteraceae</taxon>
        <taxon>Phaeobacter</taxon>
    </lineage>
</organism>
<evidence type="ECO:0000313" key="2">
    <source>
        <dbReference type="EMBL" id="ANP37598.1"/>
    </source>
</evidence>
<keyword evidence="3" id="KW-1185">Reference proteome</keyword>